<reference evidence="1" key="2">
    <citation type="submission" date="2023-05" db="EMBL/GenBank/DDBJ databases">
        <authorList>
            <consortium name="Lawrence Berkeley National Laboratory"/>
            <person name="Steindorff A."/>
            <person name="Hensen N."/>
            <person name="Bonometti L."/>
            <person name="Westerberg I."/>
            <person name="Brannstrom I.O."/>
            <person name="Guillou S."/>
            <person name="Cros-Aarteil S."/>
            <person name="Calhoun S."/>
            <person name="Haridas S."/>
            <person name="Kuo A."/>
            <person name="Mondo S."/>
            <person name="Pangilinan J."/>
            <person name="Riley R."/>
            <person name="Labutti K."/>
            <person name="Andreopoulos B."/>
            <person name="Lipzen A."/>
            <person name="Chen C."/>
            <person name="Yanf M."/>
            <person name="Daum C."/>
            <person name="Ng V."/>
            <person name="Clum A."/>
            <person name="Ohm R."/>
            <person name="Martin F."/>
            <person name="Silar P."/>
            <person name="Natvig D."/>
            <person name="Lalanne C."/>
            <person name="Gautier V."/>
            <person name="Ament-Velasquez S.L."/>
            <person name="Kruys A."/>
            <person name="Hutchinson M.I."/>
            <person name="Powell A.J."/>
            <person name="Barry K."/>
            <person name="Miller A.N."/>
            <person name="Grigoriev I.V."/>
            <person name="Debuchy R."/>
            <person name="Gladieux P."/>
            <person name="Thoren M.H."/>
            <person name="Johannesson H."/>
        </authorList>
    </citation>
    <scope>NUCLEOTIDE SEQUENCE</scope>
    <source>
        <strain evidence="1">CBS 123565</strain>
    </source>
</reference>
<reference evidence="1" key="1">
    <citation type="journal article" date="2023" name="Mol. Phylogenet. Evol.">
        <title>Genome-scale phylogeny and comparative genomics of the fungal order Sordariales.</title>
        <authorList>
            <person name="Hensen N."/>
            <person name="Bonometti L."/>
            <person name="Westerberg I."/>
            <person name="Brannstrom I.O."/>
            <person name="Guillou S."/>
            <person name="Cros-Aarteil S."/>
            <person name="Calhoun S."/>
            <person name="Haridas S."/>
            <person name="Kuo A."/>
            <person name="Mondo S."/>
            <person name="Pangilinan J."/>
            <person name="Riley R."/>
            <person name="LaButti K."/>
            <person name="Andreopoulos B."/>
            <person name="Lipzen A."/>
            <person name="Chen C."/>
            <person name="Yan M."/>
            <person name="Daum C."/>
            <person name="Ng V."/>
            <person name="Clum A."/>
            <person name="Steindorff A."/>
            <person name="Ohm R.A."/>
            <person name="Martin F."/>
            <person name="Silar P."/>
            <person name="Natvig D.O."/>
            <person name="Lalanne C."/>
            <person name="Gautier V."/>
            <person name="Ament-Velasquez S.L."/>
            <person name="Kruys A."/>
            <person name="Hutchinson M.I."/>
            <person name="Powell A.J."/>
            <person name="Barry K."/>
            <person name="Miller A.N."/>
            <person name="Grigoriev I.V."/>
            <person name="Debuchy R."/>
            <person name="Gladieux P."/>
            <person name="Hiltunen Thoren M."/>
            <person name="Johannesson H."/>
        </authorList>
    </citation>
    <scope>NUCLEOTIDE SEQUENCE</scope>
    <source>
        <strain evidence="1">CBS 123565</strain>
    </source>
</reference>
<dbReference type="AlphaFoldDB" id="A0AAN6ZGK2"/>
<gene>
    <name evidence="1" type="ORF">BT67DRAFT_201919</name>
</gene>
<protein>
    <submittedName>
        <fullName evidence="1">Uncharacterized protein</fullName>
    </submittedName>
</protein>
<comment type="caution">
    <text evidence="1">The sequence shown here is derived from an EMBL/GenBank/DDBJ whole genome shotgun (WGS) entry which is preliminary data.</text>
</comment>
<evidence type="ECO:0000313" key="2">
    <source>
        <dbReference type="Proteomes" id="UP001304895"/>
    </source>
</evidence>
<proteinExistence type="predicted"/>
<organism evidence="1 2">
    <name type="scientific">Trichocladium antarcticum</name>
    <dbReference type="NCBI Taxonomy" id="1450529"/>
    <lineage>
        <taxon>Eukaryota</taxon>
        <taxon>Fungi</taxon>
        <taxon>Dikarya</taxon>
        <taxon>Ascomycota</taxon>
        <taxon>Pezizomycotina</taxon>
        <taxon>Sordariomycetes</taxon>
        <taxon>Sordariomycetidae</taxon>
        <taxon>Sordariales</taxon>
        <taxon>Chaetomiaceae</taxon>
        <taxon>Trichocladium</taxon>
    </lineage>
</organism>
<sequence length="138" mass="16041">MRFRLSGPELGAEMGVRLGDARRMLVPRRAVAWHDMTARFQLRPGPTPSRPRRPVSTFQSSSSLTHFFFALHYGYACAFHPTSMRTLWVSQVQGFLLDDDRHVVTHTPCMRRRAETVQRCVPTSLFSLWRCPWERHDA</sequence>
<dbReference type="EMBL" id="MU853403">
    <property type="protein sequence ID" value="KAK4137093.1"/>
    <property type="molecule type" value="Genomic_DNA"/>
</dbReference>
<dbReference type="Proteomes" id="UP001304895">
    <property type="component" value="Unassembled WGS sequence"/>
</dbReference>
<evidence type="ECO:0000313" key="1">
    <source>
        <dbReference type="EMBL" id="KAK4137093.1"/>
    </source>
</evidence>
<keyword evidence="2" id="KW-1185">Reference proteome</keyword>
<accession>A0AAN6ZGK2</accession>
<name>A0AAN6ZGK2_9PEZI</name>